<protein>
    <submittedName>
        <fullName evidence="2">Uncharacterized protein</fullName>
    </submittedName>
</protein>
<dbReference type="EMBL" id="LGRB01000008">
    <property type="protein sequence ID" value="OCT53343.1"/>
    <property type="molecule type" value="Genomic_DNA"/>
</dbReference>
<keyword evidence="3" id="KW-1185">Reference proteome</keyword>
<comment type="caution">
    <text evidence="2">The sequence shown here is derived from an EMBL/GenBank/DDBJ whole genome shotgun (WGS) entry which is preliminary data.</text>
</comment>
<feature type="compositionally biased region" description="Low complexity" evidence="1">
    <location>
        <begin position="397"/>
        <end position="407"/>
    </location>
</feature>
<organism evidence="2 3">
    <name type="scientific">Cladophialophora carrionii</name>
    <dbReference type="NCBI Taxonomy" id="86049"/>
    <lineage>
        <taxon>Eukaryota</taxon>
        <taxon>Fungi</taxon>
        <taxon>Dikarya</taxon>
        <taxon>Ascomycota</taxon>
        <taxon>Pezizomycotina</taxon>
        <taxon>Eurotiomycetes</taxon>
        <taxon>Chaetothyriomycetidae</taxon>
        <taxon>Chaetothyriales</taxon>
        <taxon>Herpotrichiellaceae</taxon>
        <taxon>Cladophialophora</taxon>
    </lineage>
</organism>
<accession>A0A1C1CXT7</accession>
<dbReference type="OrthoDB" id="4137201at2759"/>
<feature type="region of interest" description="Disordered" evidence="1">
    <location>
        <begin position="173"/>
        <end position="328"/>
    </location>
</feature>
<dbReference type="Proteomes" id="UP000094526">
    <property type="component" value="Unassembled WGS sequence"/>
</dbReference>
<evidence type="ECO:0000313" key="3">
    <source>
        <dbReference type="Proteomes" id="UP000094526"/>
    </source>
</evidence>
<evidence type="ECO:0000256" key="1">
    <source>
        <dbReference type="SAM" id="MobiDB-lite"/>
    </source>
</evidence>
<feature type="compositionally biased region" description="Low complexity" evidence="1">
    <location>
        <begin position="425"/>
        <end position="439"/>
    </location>
</feature>
<dbReference type="VEuPathDB" id="FungiDB:G647_00311"/>
<gene>
    <name evidence="2" type="ORF">CLCR_10252</name>
</gene>
<evidence type="ECO:0000313" key="2">
    <source>
        <dbReference type="EMBL" id="OCT53343.1"/>
    </source>
</evidence>
<dbReference type="VEuPathDB" id="FungiDB:CLCR_10252"/>
<name>A0A1C1CXT7_9EURO</name>
<sequence length="439" mass="47297">MKVLYNKQDLIGQDILPDDAFWEVQHILDSELKHHFSNSIEFYETFSPDPGVAEFVPSQGDLFGTGRIRIDMAAGVRLVLDDVVYNPALVTEVLNRPMVVISLSRLLNTPSCTVEIDRYDNWVVKQGGQFFILGAKPPHGPPEQRWALGPRIPESGNIAVPRALQAAIALGSTEAEDQPPRGVQAPVMRPTAQSAENPVVVGMPTTPRTPAAPSRPAPTPQHNVSALTPGPRERAPGFQNIGGMWISQTTPVPGTPVRSVPSSHNRLGGRVEADLPKPSRSKPLPNPQNAARSRWGNVESRSLPRLDEREARARTARGTKPSAPVVRKPKASLDVGFWASIFGRSRTSTNRKQDKRRTATAKAQGTASTQGNVREGKIAVTAHKGGTKQGAGKNGQTATTATAPGTAMIDQVKPRQSRAGKQPATSKNSKSTSKSVRIL</sequence>
<reference evidence="3" key="1">
    <citation type="submission" date="2015-07" db="EMBL/GenBank/DDBJ databases">
        <authorList>
            <person name="Teixeira M.M."/>
            <person name="Souza R.C."/>
            <person name="Almeida L.G."/>
            <person name="Vicente V.A."/>
            <person name="de Hoog S."/>
            <person name="Bocca A.L."/>
            <person name="de Almeida S.R."/>
            <person name="Vasconcelos A.T."/>
            <person name="Felipe M.S."/>
        </authorList>
    </citation>
    <scope>NUCLEOTIDE SEQUENCE [LARGE SCALE GENOMIC DNA]</scope>
    <source>
        <strain evidence="3">KSF</strain>
    </source>
</reference>
<feature type="compositionally biased region" description="Polar residues" evidence="1">
    <location>
        <begin position="361"/>
        <end position="372"/>
    </location>
</feature>
<dbReference type="AlphaFoldDB" id="A0A1C1CXT7"/>
<feature type="region of interest" description="Disordered" evidence="1">
    <location>
        <begin position="347"/>
        <end position="439"/>
    </location>
</feature>
<feature type="compositionally biased region" description="Basic and acidic residues" evidence="1">
    <location>
        <begin position="302"/>
        <end position="313"/>
    </location>
</feature>
<proteinExistence type="predicted"/>